<accession>A0A835JZS7</accession>
<feature type="compositionally biased region" description="Polar residues" evidence="1">
    <location>
        <begin position="59"/>
        <end position="70"/>
    </location>
</feature>
<reference evidence="3 4" key="1">
    <citation type="submission" date="2020-10" db="EMBL/GenBank/DDBJ databases">
        <title>Plant Genome Project.</title>
        <authorList>
            <person name="Zhang R.-G."/>
        </authorList>
    </citation>
    <scope>NUCLEOTIDE SEQUENCE [LARGE SCALE GENOMIC DNA]</scope>
    <source>
        <strain evidence="3">FAFU-HL-1</strain>
        <tissue evidence="3">Leaf</tissue>
    </source>
</reference>
<dbReference type="OrthoDB" id="851615at2759"/>
<dbReference type="Proteomes" id="UP000657918">
    <property type="component" value="Chromosome 8"/>
</dbReference>
<evidence type="ECO:0000256" key="2">
    <source>
        <dbReference type="SAM" id="SignalP"/>
    </source>
</evidence>
<organism evidence="3 4">
    <name type="scientific">Salix dunnii</name>
    <dbReference type="NCBI Taxonomy" id="1413687"/>
    <lineage>
        <taxon>Eukaryota</taxon>
        <taxon>Viridiplantae</taxon>
        <taxon>Streptophyta</taxon>
        <taxon>Embryophyta</taxon>
        <taxon>Tracheophyta</taxon>
        <taxon>Spermatophyta</taxon>
        <taxon>Magnoliopsida</taxon>
        <taxon>eudicotyledons</taxon>
        <taxon>Gunneridae</taxon>
        <taxon>Pentapetalae</taxon>
        <taxon>rosids</taxon>
        <taxon>fabids</taxon>
        <taxon>Malpighiales</taxon>
        <taxon>Salicaceae</taxon>
        <taxon>Saliceae</taxon>
        <taxon>Salix</taxon>
    </lineage>
</organism>
<evidence type="ECO:0000313" key="4">
    <source>
        <dbReference type="Proteomes" id="UP000657918"/>
    </source>
</evidence>
<evidence type="ECO:0000256" key="1">
    <source>
        <dbReference type="SAM" id="MobiDB-lite"/>
    </source>
</evidence>
<comment type="caution">
    <text evidence="3">The sequence shown here is derived from an EMBL/GenBank/DDBJ whole genome shotgun (WGS) entry which is preliminary data.</text>
</comment>
<feature type="signal peptide" evidence="2">
    <location>
        <begin position="1"/>
        <end position="21"/>
    </location>
</feature>
<gene>
    <name evidence="3" type="ORF">SADUNF_Sadunf08G0083100</name>
</gene>
<sequence>MMKILLALLLAFLFMLTSLQADAEVLATMEPRVAIRHLFSEPPSLGRKGNAGANDAKTPISNEGNSNTEAKTGKDASDDDDDDDETNQSLGGYGGGSSTETHHHYINGKQLFGDLIEQLKNGSPLKEWKESSVSCNTIRGGLYSEYLPLLEQAAILGGITGLDVRFKMHETKKVFEHRSCRFLQATGGTVRALDAYVTLSFAGLVVCQGQVAG</sequence>
<proteinExistence type="predicted"/>
<dbReference type="AlphaFoldDB" id="A0A835JZS7"/>
<evidence type="ECO:0000313" key="3">
    <source>
        <dbReference type="EMBL" id="KAF9677200.1"/>
    </source>
</evidence>
<keyword evidence="4" id="KW-1185">Reference proteome</keyword>
<keyword evidence="2" id="KW-0732">Signal</keyword>
<name>A0A835JZS7_9ROSI</name>
<protein>
    <submittedName>
        <fullName evidence="3">Uncharacterized protein</fullName>
    </submittedName>
</protein>
<feature type="region of interest" description="Disordered" evidence="1">
    <location>
        <begin position="44"/>
        <end position="99"/>
    </location>
</feature>
<feature type="chain" id="PRO_5032958034" evidence="2">
    <location>
        <begin position="22"/>
        <end position="213"/>
    </location>
</feature>
<feature type="compositionally biased region" description="Acidic residues" evidence="1">
    <location>
        <begin position="77"/>
        <end position="86"/>
    </location>
</feature>
<dbReference type="EMBL" id="JADGMS010000008">
    <property type="protein sequence ID" value="KAF9677200.1"/>
    <property type="molecule type" value="Genomic_DNA"/>
</dbReference>